<organism evidence="6 7">
    <name type="scientific">Urbifossiella limnaea</name>
    <dbReference type="NCBI Taxonomy" id="2528023"/>
    <lineage>
        <taxon>Bacteria</taxon>
        <taxon>Pseudomonadati</taxon>
        <taxon>Planctomycetota</taxon>
        <taxon>Planctomycetia</taxon>
        <taxon>Gemmatales</taxon>
        <taxon>Gemmataceae</taxon>
        <taxon>Urbifossiella</taxon>
    </lineage>
</organism>
<dbReference type="Proteomes" id="UP000319576">
    <property type="component" value="Chromosome"/>
</dbReference>
<feature type="domain" description="Cytochrome c" evidence="5">
    <location>
        <begin position="17"/>
        <end position="119"/>
    </location>
</feature>
<dbReference type="RefSeq" id="WP_145243286.1">
    <property type="nucleotide sequence ID" value="NZ_CP036273.1"/>
</dbReference>
<dbReference type="OrthoDB" id="240048at2"/>
<keyword evidence="7" id="KW-1185">Reference proteome</keyword>
<evidence type="ECO:0000256" key="3">
    <source>
        <dbReference type="PROSITE-ProRule" id="PRU00433"/>
    </source>
</evidence>
<dbReference type="KEGG" id="uli:ETAA1_51830"/>
<keyword evidence="2 3" id="KW-0408">Iron</keyword>
<dbReference type="GO" id="GO:0009055">
    <property type="term" value="F:electron transfer activity"/>
    <property type="evidence" value="ECO:0007669"/>
    <property type="project" value="InterPro"/>
</dbReference>
<dbReference type="GO" id="GO:0046872">
    <property type="term" value="F:metal ion binding"/>
    <property type="evidence" value="ECO:0007669"/>
    <property type="project" value="UniProtKB-KW"/>
</dbReference>
<sequence precursor="true">MRPLFALAVLAAVSQTARADDPVKVFEQRLLPIFKSPNPSSCVQCHLAAVDLKDYILPSSRDTFLALRDQGLIDLERPDDSRILKLIGRGKTDPGAKLIPAGVRDAEYAAFSAWIKACADDPQLKAAKAKAPALAVKPVEVVRHARADRVTESFASNVWAMRFRCMNCHTEGTPACDKHVKEHGERVAWFKRGGPEATMNYLLGSGLLDFSNPENSLLLRKPLGGVKHGGGIKFVTGDQGYRAFRGWIEDAAAVRAGKYAKAADLPPPERERRFGSEAWLKLTNTPPEWGDKLLQADVYAWDAAANKWEAAPVATSDRVVWGKGKAWQHTLTLLAAPGSERAKAWAAGKAALPAGKYLVRVYVDRAGAKAADWRRAWVPDDYAGAVEVESRWPEGYGSMTTADAARVRRE</sequence>
<evidence type="ECO:0000256" key="2">
    <source>
        <dbReference type="ARBA" id="ARBA00023004"/>
    </source>
</evidence>
<name>A0A517Y0A5_9BACT</name>
<dbReference type="PROSITE" id="PS51007">
    <property type="entry name" value="CYTC"/>
    <property type="match status" value="1"/>
</dbReference>
<dbReference type="GO" id="GO:0020037">
    <property type="term" value="F:heme binding"/>
    <property type="evidence" value="ECO:0007669"/>
    <property type="project" value="InterPro"/>
</dbReference>
<feature type="chain" id="PRO_5021925975" description="Cytochrome c domain-containing protein" evidence="4">
    <location>
        <begin position="20"/>
        <end position="410"/>
    </location>
</feature>
<proteinExistence type="predicted"/>
<accession>A0A517Y0A5</accession>
<reference evidence="6 7" key="1">
    <citation type="submission" date="2019-02" db="EMBL/GenBank/DDBJ databases">
        <title>Deep-cultivation of Planctomycetes and their phenomic and genomic characterization uncovers novel biology.</title>
        <authorList>
            <person name="Wiegand S."/>
            <person name="Jogler M."/>
            <person name="Boedeker C."/>
            <person name="Pinto D."/>
            <person name="Vollmers J."/>
            <person name="Rivas-Marin E."/>
            <person name="Kohn T."/>
            <person name="Peeters S.H."/>
            <person name="Heuer A."/>
            <person name="Rast P."/>
            <person name="Oberbeckmann S."/>
            <person name="Bunk B."/>
            <person name="Jeske O."/>
            <person name="Meyerdierks A."/>
            <person name="Storesund J.E."/>
            <person name="Kallscheuer N."/>
            <person name="Luecker S."/>
            <person name="Lage O.M."/>
            <person name="Pohl T."/>
            <person name="Merkel B.J."/>
            <person name="Hornburger P."/>
            <person name="Mueller R.-W."/>
            <person name="Bruemmer F."/>
            <person name="Labrenz M."/>
            <person name="Spormann A.M."/>
            <person name="Op den Camp H."/>
            <person name="Overmann J."/>
            <person name="Amann R."/>
            <person name="Jetten M.S.M."/>
            <person name="Mascher T."/>
            <person name="Medema M.H."/>
            <person name="Devos D.P."/>
            <person name="Kaster A.-K."/>
            <person name="Ovreas L."/>
            <person name="Rohde M."/>
            <person name="Galperin M.Y."/>
            <person name="Jogler C."/>
        </authorList>
    </citation>
    <scope>NUCLEOTIDE SEQUENCE [LARGE SCALE GENOMIC DNA]</scope>
    <source>
        <strain evidence="6 7">ETA_A1</strain>
    </source>
</reference>
<evidence type="ECO:0000259" key="5">
    <source>
        <dbReference type="PROSITE" id="PS51007"/>
    </source>
</evidence>
<dbReference type="InterPro" id="IPR009056">
    <property type="entry name" value="Cyt_c-like_dom"/>
</dbReference>
<evidence type="ECO:0000313" key="7">
    <source>
        <dbReference type="Proteomes" id="UP000319576"/>
    </source>
</evidence>
<keyword evidence="4" id="KW-0732">Signal</keyword>
<evidence type="ECO:0000256" key="1">
    <source>
        <dbReference type="ARBA" id="ARBA00022723"/>
    </source>
</evidence>
<keyword evidence="3" id="KW-0349">Heme</keyword>
<keyword evidence="1 3" id="KW-0479">Metal-binding</keyword>
<dbReference type="AlphaFoldDB" id="A0A517Y0A5"/>
<dbReference type="EMBL" id="CP036273">
    <property type="protein sequence ID" value="QDU23191.1"/>
    <property type="molecule type" value="Genomic_DNA"/>
</dbReference>
<gene>
    <name evidence="6" type="ORF">ETAA1_51830</name>
</gene>
<evidence type="ECO:0000313" key="6">
    <source>
        <dbReference type="EMBL" id="QDU23191.1"/>
    </source>
</evidence>
<evidence type="ECO:0000256" key="4">
    <source>
        <dbReference type="SAM" id="SignalP"/>
    </source>
</evidence>
<feature type="signal peptide" evidence="4">
    <location>
        <begin position="1"/>
        <end position="19"/>
    </location>
</feature>
<protein>
    <recommendedName>
        <fullName evidence="5">Cytochrome c domain-containing protein</fullName>
    </recommendedName>
</protein>